<dbReference type="PROSITE" id="PS51677">
    <property type="entry name" value="NODB"/>
    <property type="match status" value="1"/>
</dbReference>
<dbReference type="Proteomes" id="UP001602119">
    <property type="component" value="Unassembled WGS sequence"/>
</dbReference>
<dbReference type="EC" id="3.-.-.-" evidence="5"/>
<evidence type="ECO:0000313" key="6">
    <source>
        <dbReference type="Proteomes" id="UP001602119"/>
    </source>
</evidence>
<dbReference type="CDD" id="cd10917">
    <property type="entry name" value="CE4_NodB_like_6s_7s"/>
    <property type="match status" value="1"/>
</dbReference>
<dbReference type="PANTHER" id="PTHR10587:SF133">
    <property type="entry name" value="CHITIN DEACETYLASE 1-RELATED"/>
    <property type="match status" value="1"/>
</dbReference>
<dbReference type="SUPFAM" id="SSF88713">
    <property type="entry name" value="Glycoside hydrolase/deacetylase"/>
    <property type="match status" value="1"/>
</dbReference>
<proteinExistence type="predicted"/>
<feature type="region of interest" description="Disordered" evidence="3">
    <location>
        <begin position="37"/>
        <end position="88"/>
    </location>
</feature>
<dbReference type="InterPro" id="IPR050248">
    <property type="entry name" value="Polysacc_deacetylase_ArnD"/>
</dbReference>
<feature type="domain" description="NodB homology" evidence="4">
    <location>
        <begin position="102"/>
        <end position="281"/>
    </location>
</feature>
<comment type="caution">
    <text evidence="5">The sequence shown here is derived from an EMBL/GenBank/DDBJ whole genome shotgun (WGS) entry which is preliminary data.</text>
</comment>
<evidence type="ECO:0000259" key="4">
    <source>
        <dbReference type="PROSITE" id="PS51677"/>
    </source>
</evidence>
<evidence type="ECO:0000256" key="1">
    <source>
        <dbReference type="ARBA" id="ARBA00022723"/>
    </source>
</evidence>
<evidence type="ECO:0000256" key="3">
    <source>
        <dbReference type="SAM" id="MobiDB-lite"/>
    </source>
</evidence>
<dbReference type="Gene3D" id="3.20.20.370">
    <property type="entry name" value="Glycoside hydrolase/deacetylase"/>
    <property type="match status" value="1"/>
</dbReference>
<dbReference type="RefSeq" id="WP_387345248.1">
    <property type="nucleotide sequence ID" value="NZ_JBIAXI010000020.1"/>
</dbReference>
<gene>
    <name evidence="5" type="ORF">ACFY05_28595</name>
</gene>
<dbReference type="Pfam" id="PF01522">
    <property type="entry name" value="Polysacc_deac_1"/>
    <property type="match status" value="1"/>
</dbReference>
<keyword evidence="6" id="KW-1185">Reference proteome</keyword>
<name>A0ABW6VEX1_MICFU</name>
<protein>
    <submittedName>
        <fullName evidence="5">Polysaccharide deacetylase family protein</fullName>
        <ecNumber evidence="5">3.-.-.-</ecNumber>
    </submittedName>
</protein>
<dbReference type="GO" id="GO:0016787">
    <property type="term" value="F:hydrolase activity"/>
    <property type="evidence" value="ECO:0007669"/>
    <property type="project" value="UniProtKB-KW"/>
</dbReference>
<feature type="region of interest" description="Disordered" evidence="3">
    <location>
        <begin position="1"/>
        <end position="23"/>
    </location>
</feature>
<dbReference type="InterPro" id="IPR011330">
    <property type="entry name" value="Glyco_hydro/deAcase_b/a-brl"/>
</dbReference>
<dbReference type="InterPro" id="IPR002509">
    <property type="entry name" value="NODB_dom"/>
</dbReference>
<sequence>MTSGEPGASGGSPPSGLGRPDRRLLLLAATMALASACSRDGDGDGGSGDGDGNAAAPAAGLPATRTRTRPPVGKSPASPSPSAAHALPRLPAEVAHGPRERMMVALTFHGSGSPELAEAALRAIEKAGGHATVLAVGTWLDQYPAMARRVLAGGHDLGNHTQHHLDISSLDEASARREIEECAARLRALTGSIGSWFRPSAARTATPLVRRLSARAGYPTCLSYDVDSLDHTDPGPGAVVDNVLRAVRSGSVVSMHLGHQGTVTALPRVLDGLRARGLRAVTTTELLRA</sequence>
<keyword evidence="2 5" id="KW-0378">Hydrolase</keyword>
<evidence type="ECO:0000313" key="5">
    <source>
        <dbReference type="EMBL" id="MFF4776828.1"/>
    </source>
</evidence>
<accession>A0ABW6VEX1</accession>
<reference evidence="5 6" key="1">
    <citation type="submission" date="2024-10" db="EMBL/GenBank/DDBJ databases">
        <title>The Natural Products Discovery Center: Release of the First 8490 Sequenced Strains for Exploring Actinobacteria Biosynthetic Diversity.</title>
        <authorList>
            <person name="Kalkreuter E."/>
            <person name="Kautsar S.A."/>
            <person name="Yang D."/>
            <person name="Bader C.D."/>
            <person name="Teijaro C.N."/>
            <person name="Fluegel L."/>
            <person name="Davis C.M."/>
            <person name="Simpson J.R."/>
            <person name="Lauterbach L."/>
            <person name="Steele A.D."/>
            <person name="Gui C."/>
            <person name="Meng S."/>
            <person name="Li G."/>
            <person name="Viehrig K."/>
            <person name="Ye F."/>
            <person name="Su P."/>
            <person name="Kiefer A.F."/>
            <person name="Nichols A."/>
            <person name="Cepeda A.J."/>
            <person name="Yan W."/>
            <person name="Fan B."/>
            <person name="Jiang Y."/>
            <person name="Adhikari A."/>
            <person name="Zheng C.-J."/>
            <person name="Schuster L."/>
            <person name="Cowan T.M."/>
            <person name="Smanski M.J."/>
            <person name="Chevrette M.G."/>
            <person name="De Carvalho L.P.S."/>
            <person name="Shen B."/>
        </authorList>
    </citation>
    <scope>NUCLEOTIDE SEQUENCE [LARGE SCALE GENOMIC DNA]</scope>
    <source>
        <strain evidence="5 6">NPDC001281</strain>
    </source>
</reference>
<feature type="compositionally biased region" description="Low complexity" evidence="3">
    <location>
        <begin position="52"/>
        <end position="88"/>
    </location>
</feature>
<organism evidence="5 6">
    <name type="scientific">Microtetraspora fusca</name>
    <dbReference type="NCBI Taxonomy" id="1997"/>
    <lineage>
        <taxon>Bacteria</taxon>
        <taxon>Bacillati</taxon>
        <taxon>Actinomycetota</taxon>
        <taxon>Actinomycetes</taxon>
        <taxon>Streptosporangiales</taxon>
        <taxon>Streptosporangiaceae</taxon>
        <taxon>Microtetraspora</taxon>
    </lineage>
</organism>
<dbReference type="PANTHER" id="PTHR10587">
    <property type="entry name" value="GLYCOSYL TRANSFERASE-RELATED"/>
    <property type="match status" value="1"/>
</dbReference>
<dbReference type="EMBL" id="JBIAXI010000020">
    <property type="protein sequence ID" value="MFF4776828.1"/>
    <property type="molecule type" value="Genomic_DNA"/>
</dbReference>
<evidence type="ECO:0000256" key="2">
    <source>
        <dbReference type="ARBA" id="ARBA00022801"/>
    </source>
</evidence>
<keyword evidence="1" id="KW-0479">Metal-binding</keyword>